<dbReference type="Proteomes" id="UP001060215">
    <property type="component" value="Chromosome 11"/>
</dbReference>
<evidence type="ECO:0000313" key="2">
    <source>
        <dbReference type="Proteomes" id="UP001060215"/>
    </source>
</evidence>
<sequence length="121" mass="13236">MVTAAVEDKGSREGRSAELASRSNAWRISVGDTIIIYALDPNPKNEEQAFTRAHRINQKREVKVIYMEAVADKISSNQKEDECRSGGVVDLLGLGVGLLLALLCVAAEASTRWRVDSFGML</sequence>
<comment type="caution">
    <text evidence="1">The sequence shown here is derived from an EMBL/GenBank/DDBJ whole genome shotgun (WGS) entry which is preliminary data.</text>
</comment>
<keyword evidence="1" id="KW-0378">Hydrolase</keyword>
<name>A0ACC0F7U5_9ERIC</name>
<dbReference type="EMBL" id="CM045768">
    <property type="protein sequence ID" value="KAI7984334.1"/>
    <property type="molecule type" value="Genomic_DNA"/>
</dbReference>
<evidence type="ECO:0000313" key="1">
    <source>
        <dbReference type="EMBL" id="KAI7984334.1"/>
    </source>
</evidence>
<accession>A0ACC0F7U5</accession>
<gene>
    <name evidence="1" type="ORF">LOK49_LG15G00776</name>
</gene>
<keyword evidence="2" id="KW-1185">Reference proteome</keyword>
<organism evidence="1 2">
    <name type="scientific">Camellia lanceoleosa</name>
    <dbReference type="NCBI Taxonomy" id="1840588"/>
    <lineage>
        <taxon>Eukaryota</taxon>
        <taxon>Viridiplantae</taxon>
        <taxon>Streptophyta</taxon>
        <taxon>Embryophyta</taxon>
        <taxon>Tracheophyta</taxon>
        <taxon>Spermatophyta</taxon>
        <taxon>Magnoliopsida</taxon>
        <taxon>eudicotyledons</taxon>
        <taxon>Gunneridae</taxon>
        <taxon>Pentapetalae</taxon>
        <taxon>asterids</taxon>
        <taxon>Ericales</taxon>
        <taxon>Theaceae</taxon>
        <taxon>Camellia</taxon>
    </lineage>
</organism>
<protein>
    <submittedName>
        <fullName evidence="1">ATP-dependent helicase BRM</fullName>
    </submittedName>
</protein>
<keyword evidence="1" id="KW-0067">ATP-binding</keyword>
<reference evidence="1 2" key="1">
    <citation type="journal article" date="2022" name="Plant J.">
        <title>Chromosome-level genome of Camellia lanceoleosa provides a valuable resource for understanding genome evolution and self-incompatibility.</title>
        <authorList>
            <person name="Gong W."/>
            <person name="Xiao S."/>
            <person name="Wang L."/>
            <person name="Liao Z."/>
            <person name="Chang Y."/>
            <person name="Mo W."/>
            <person name="Hu G."/>
            <person name="Li W."/>
            <person name="Zhao G."/>
            <person name="Zhu H."/>
            <person name="Hu X."/>
            <person name="Ji K."/>
            <person name="Xiang X."/>
            <person name="Song Q."/>
            <person name="Yuan D."/>
            <person name="Jin S."/>
            <person name="Zhang L."/>
        </authorList>
    </citation>
    <scope>NUCLEOTIDE SEQUENCE [LARGE SCALE GENOMIC DNA]</scope>
    <source>
        <strain evidence="1">SQ_2022a</strain>
    </source>
</reference>
<keyword evidence="1" id="KW-0547">Nucleotide-binding</keyword>
<keyword evidence="1" id="KW-0347">Helicase</keyword>
<proteinExistence type="predicted"/>